<evidence type="ECO:0000259" key="9">
    <source>
        <dbReference type="PROSITE" id="PS50928"/>
    </source>
</evidence>
<evidence type="ECO:0000256" key="3">
    <source>
        <dbReference type="ARBA" id="ARBA00022448"/>
    </source>
</evidence>
<feature type="transmembrane region" description="Helical" evidence="8">
    <location>
        <begin position="155"/>
        <end position="175"/>
    </location>
</feature>
<dbReference type="InterPro" id="IPR043429">
    <property type="entry name" value="ArtM/GltK/GlnP/TcyL/YhdX-like"/>
</dbReference>
<evidence type="ECO:0000256" key="6">
    <source>
        <dbReference type="ARBA" id="ARBA00022989"/>
    </source>
</evidence>
<feature type="transmembrane region" description="Helical" evidence="8">
    <location>
        <begin position="187"/>
        <end position="204"/>
    </location>
</feature>
<evidence type="ECO:0000256" key="2">
    <source>
        <dbReference type="ARBA" id="ARBA00010072"/>
    </source>
</evidence>
<reference evidence="10 11" key="1">
    <citation type="submission" date="2023-11" db="EMBL/GenBank/DDBJ databases">
        <authorList>
            <person name="Bao R."/>
        </authorList>
    </citation>
    <scope>NUCLEOTIDE SEQUENCE [LARGE SCALE GENOMIC DNA]</scope>
    <source>
        <strain evidence="10 11">PJ23</strain>
    </source>
</reference>
<dbReference type="InterPro" id="IPR035906">
    <property type="entry name" value="MetI-like_sf"/>
</dbReference>
<gene>
    <name evidence="10" type="ORF">SCD90_07820</name>
</gene>
<evidence type="ECO:0000313" key="10">
    <source>
        <dbReference type="EMBL" id="MDX6805969.1"/>
    </source>
</evidence>
<feature type="domain" description="ABC transmembrane type-1" evidence="9">
    <location>
        <begin position="16"/>
        <end position="208"/>
    </location>
</feature>
<dbReference type="NCBIfam" id="TIGR01726">
    <property type="entry name" value="HEQRo_perm_3TM"/>
    <property type="match status" value="1"/>
</dbReference>
<evidence type="ECO:0000256" key="5">
    <source>
        <dbReference type="ARBA" id="ARBA00022692"/>
    </source>
</evidence>
<dbReference type="Pfam" id="PF00528">
    <property type="entry name" value="BPD_transp_1"/>
    <property type="match status" value="1"/>
</dbReference>
<dbReference type="InterPro" id="IPR000515">
    <property type="entry name" value="MetI-like"/>
</dbReference>
<dbReference type="SUPFAM" id="SSF161098">
    <property type="entry name" value="MetI-like"/>
    <property type="match status" value="1"/>
</dbReference>
<dbReference type="PANTHER" id="PTHR30614:SF35">
    <property type="entry name" value="ABC TRANSPORTER PERMEASE PROTEIN"/>
    <property type="match status" value="1"/>
</dbReference>
<keyword evidence="5 8" id="KW-0812">Transmembrane</keyword>
<evidence type="ECO:0000256" key="4">
    <source>
        <dbReference type="ARBA" id="ARBA00022475"/>
    </source>
</evidence>
<feature type="transmembrane region" description="Helical" evidence="8">
    <location>
        <begin position="120"/>
        <end position="143"/>
    </location>
</feature>
<comment type="caution">
    <text evidence="10">The sequence shown here is derived from an EMBL/GenBank/DDBJ whole genome shotgun (WGS) entry which is preliminary data.</text>
</comment>
<keyword evidence="11" id="KW-1185">Reference proteome</keyword>
<organism evidence="10 11">
    <name type="scientific">Terrihabitans rhizophilus</name>
    <dbReference type="NCBI Taxonomy" id="3092662"/>
    <lineage>
        <taxon>Bacteria</taxon>
        <taxon>Pseudomonadati</taxon>
        <taxon>Pseudomonadota</taxon>
        <taxon>Alphaproteobacteria</taxon>
        <taxon>Hyphomicrobiales</taxon>
        <taxon>Terrihabitans</taxon>
    </lineage>
</organism>
<keyword evidence="3 8" id="KW-0813">Transport</keyword>
<dbReference type="Proteomes" id="UP001274321">
    <property type="component" value="Unassembled WGS sequence"/>
</dbReference>
<keyword evidence="4" id="KW-1003">Cell membrane</keyword>
<dbReference type="InterPro" id="IPR010065">
    <property type="entry name" value="AA_ABC_transptr_permease_3TM"/>
</dbReference>
<evidence type="ECO:0000256" key="8">
    <source>
        <dbReference type="RuleBase" id="RU363032"/>
    </source>
</evidence>
<evidence type="ECO:0000256" key="1">
    <source>
        <dbReference type="ARBA" id="ARBA00004429"/>
    </source>
</evidence>
<keyword evidence="6 8" id="KW-1133">Transmembrane helix</keyword>
<keyword evidence="7 8" id="KW-0472">Membrane</keyword>
<dbReference type="RefSeq" id="WP_319844086.1">
    <property type="nucleotide sequence ID" value="NZ_JAXAFJ010000003.1"/>
</dbReference>
<protein>
    <submittedName>
        <fullName evidence="10">Amino acid ABC transporter permease</fullName>
    </submittedName>
</protein>
<sequence length="226" mass="25026">MTLAAFQDVFAAWPSLLNGLMMTVTLTLISSFLGVGLGTLCAWGSLRAPRWLRWIIRSYVEFFRNTPFLGQIFFVFFGLPTLGLRMDSFTAAIVALTINLTAYACEIIRAGIEATPRGQYEAAGALGLKPAHAFFLVIIPPAFQRVWPAMTSQLVIILLASALCSQISVAELSYAANVIASRTFRNFEAYIVVTILYLFLAILFREMLVWMGRRFLFGNFAAAGRA</sequence>
<evidence type="ECO:0000256" key="7">
    <source>
        <dbReference type="ARBA" id="ARBA00023136"/>
    </source>
</evidence>
<dbReference type="Gene3D" id="1.10.3720.10">
    <property type="entry name" value="MetI-like"/>
    <property type="match status" value="1"/>
</dbReference>
<dbReference type="PROSITE" id="PS50928">
    <property type="entry name" value="ABC_TM1"/>
    <property type="match status" value="1"/>
</dbReference>
<feature type="transmembrane region" description="Helical" evidence="8">
    <location>
        <begin position="89"/>
        <end position="108"/>
    </location>
</feature>
<feature type="transmembrane region" description="Helical" evidence="8">
    <location>
        <begin position="20"/>
        <end position="46"/>
    </location>
</feature>
<accession>A0ABU4RMC1</accession>
<comment type="similarity">
    <text evidence="2">Belongs to the binding-protein-dependent transport system permease family. HisMQ subfamily.</text>
</comment>
<proteinExistence type="inferred from homology"/>
<feature type="transmembrane region" description="Helical" evidence="8">
    <location>
        <begin position="66"/>
        <end position="83"/>
    </location>
</feature>
<name>A0ABU4RMC1_9HYPH</name>
<dbReference type="EMBL" id="JAXAFJ010000003">
    <property type="protein sequence ID" value="MDX6805969.1"/>
    <property type="molecule type" value="Genomic_DNA"/>
</dbReference>
<dbReference type="PANTHER" id="PTHR30614">
    <property type="entry name" value="MEMBRANE COMPONENT OF AMINO ACID ABC TRANSPORTER"/>
    <property type="match status" value="1"/>
</dbReference>
<evidence type="ECO:0000313" key="11">
    <source>
        <dbReference type="Proteomes" id="UP001274321"/>
    </source>
</evidence>
<comment type="subcellular location">
    <subcellularLocation>
        <location evidence="1">Cell inner membrane</location>
        <topology evidence="1">Multi-pass membrane protein</topology>
    </subcellularLocation>
    <subcellularLocation>
        <location evidence="8">Cell membrane</location>
        <topology evidence="8">Multi-pass membrane protein</topology>
    </subcellularLocation>
</comment>
<dbReference type="CDD" id="cd06261">
    <property type="entry name" value="TM_PBP2"/>
    <property type="match status" value="1"/>
</dbReference>